<feature type="region of interest" description="Disordered" evidence="1">
    <location>
        <begin position="140"/>
        <end position="160"/>
    </location>
</feature>
<keyword evidence="2" id="KW-0472">Membrane</keyword>
<comment type="caution">
    <text evidence="3">The sequence shown here is derived from an EMBL/GenBank/DDBJ whole genome shotgun (WGS) entry which is preliminary data.</text>
</comment>
<feature type="compositionally biased region" description="Low complexity" evidence="1">
    <location>
        <begin position="74"/>
        <end position="104"/>
    </location>
</feature>
<evidence type="ECO:0000313" key="3">
    <source>
        <dbReference type="EMBL" id="KAJ3565389.1"/>
    </source>
</evidence>
<proteinExistence type="predicted"/>
<dbReference type="AlphaFoldDB" id="A0A9W8N9U6"/>
<evidence type="ECO:0000256" key="1">
    <source>
        <dbReference type="SAM" id="MobiDB-lite"/>
    </source>
</evidence>
<name>A0A9W8N9U6_9PEZI</name>
<reference evidence="3" key="1">
    <citation type="submission" date="2022-07" db="EMBL/GenBank/DDBJ databases">
        <title>Genome Sequence of Xylaria arbuscula.</title>
        <authorList>
            <person name="Buettner E."/>
        </authorList>
    </citation>
    <scope>NUCLEOTIDE SEQUENCE</scope>
    <source>
        <strain evidence="3">VT107</strain>
    </source>
</reference>
<evidence type="ECO:0000313" key="4">
    <source>
        <dbReference type="Proteomes" id="UP001148614"/>
    </source>
</evidence>
<keyword evidence="2" id="KW-1133">Transmembrane helix</keyword>
<feature type="region of interest" description="Disordered" evidence="1">
    <location>
        <begin position="16"/>
        <end position="47"/>
    </location>
</feature>
<accession>A0A9W8N9U6</accession>
<keyword evidence="2" id="KW-0812">Transmembrane</keyword>
<feature type="region of interest" description="Disordered" evidence="1">
    <location>
        <begin position="59"/>
        <end position="107"/>
    </location>
</feature>
<organism evidence="3 4">
    <name type="scientific">Xylaria arbuscula</name>
    <dbReference type="NCBI Taxonomy" id="114810"/>
    <lineage>
        <taxon>Eukaryota</taxon>
        <taxon>Fungi</taxon>
        <taxon>Dikarya</taxon>
        <taxon>Ascomycota</taxon>
        <taxon>Pezizomycotina</taxon>
        <taxon>Sordariomycetes</taxon>
        <taxon>Xylariomycetidae</taxon>
        <taxon>Xylariales</taxon>
        <taxon>Xylariaceae</taxon>
        <taxon>Xylaria</taxon>
    </lineage>
</organism>
<feature type="compositionally biased region" description="Basic and acidic residues" evidence="1">
    <location>
        <begin position="140"/>
        <end position="150"/>
    </location>
</feature>
<gene>
    <name evidence="3" type="ORF">NPX13_g7522</name>
</gene>
<protein>
    <submittedName>
        <fullName evidence="3">Uncharacterized protein</fullName>
    </submittedName>
</protein>
<sequence length="276" mass="30807">MAIVPFRDERWEYARRDPTIRDPVPGPTYGTENPGCPLHYSSIPISTSPRSRPFRVFANCKPTPPRHGSLLFPQSSSSSSGTATSSTGRTTTTQATRETRSQSSEGLHASYAEISEGEMSSLHLEDSDNDAVHTDEAVHTDDDDVDHSNNEEMSEDAAPPPGIIRTFLDSMLEAAKAGFGRAKEVHIERQERFLFWADGACYRLKLRRQTLCIQIRLLLEQLGPILLRHLFFLVSCVVLFSMGLSLVTEWLGDDGLFEDEITYFLIDDCKGYCVAT</sequence>
<dbReference type="EMBL" id="JANPWZ010001492">
    <property type="protein sequence ID" value="KAJ3565389.1"/>
    <property type="molecule type" value="Genomic_DNA"/>
</dbReference>
<evidence type="ECO:0000256" key="2">
    <source>
        <dbReference type="SAM" id="Phobius"/>
    </source>
</evidence>
<keyword evidence="4" id="KW-1185">Reference proteome</keyword>
<feature type="transmembrane region" description="Helical" evidence="2">
    <location>
        <begin position="225"/>
        <end position="247"/>
    </location>
</feature>
<dbReference type="Proteomes" id="UP001148614">
    <property type="component" value="Unassembled WGS sequence"/>
</dbReference>